<feature type="domain" description="Glycosyltransferase N-terminal" evidence="5">
    <location>
        <begin position="113"/>
        <end position="151"/>
    </location>
</feature>
<protein>
    <recommendedName>
        <fullName evidence="4">Glycosyltransferase</fullName>
        <ecNumber evidence="4">2.4.1.-</ecNumber>
    </recommendedName>
</protein>
<organism evidence="6 7">
    <name type="scientific">Dendrobium catenatum</name>
    <dbReference type="NCBI Taxonomy" id="906689"/>
    <lineage>
        <taxon>Eukaryota</taxon>
        <taxon>Viridiplantae</taxon>
        <taxon>Streptophyta</taxon>
        <taxon>Embryophyta</taxon>
        <taxon>Tracheophyta</taxon>
        <taxon>Spermatophyta</taxon>
        <taxon>Magnoliopsida</taxon>
        <taxon>Liliopsida</taxon>
        <taxon>Asparagales</taxon>
        <taxon>Orchidaceae</taxon>
        <taxon>Epidendroideae</taxon>
        <taxon>Malaxideae</taxon>
        <taxon>Dendrobiinae</taxon>
        <taxon>Dendrobium</taxon>
    </lineage>
</organism>
<keyword evidence="3" id="KW-0328">Glycosyltransferase</keyword>
<dbReference type="PROSITE" id="PS00375">
    <property type="entry name" value="UDPGT"/>
    <property type="match status" value="2"/>
</dbReference>
<dbReference type="PANTHER" id="PTHR11926">
    <property type="entry name" value="GLUCOSYL/GLUCURONOSYL TRANSFERASES"/>
    <property type="match status" value="1"/>
</dbReference>
<dbReference type="InterPro" id="IPR035595">
    <property type="entry name" value="UDP_glycos_trans_CS"/>
</dbReference>
<dbReference type="SUPFAM" id="SSF53756">
    <property type="entry name" value="UDP-Glycosyltransferase/glycogen phosphorylase"/>
    <property type="match status" value="2"/>
</dbReference>
<keyword evidence="7" id="KW-1185">Reference proteome</keyword>
<dbReference type="STRING" id="906689.A0A2I0W5E8"/>
<dbReference type="FunFam" id="3.40.50.2000:FF:000055">
    <property type="entry name" value="Glycosyltransferase"/>
    <property type="match status" value="1"/>
</dbReference>
<accession>A0A2I0W5E8</accession>
<evidence type="ECO:0000256" key="4">
    <source>
        <dbReference type="RuleBase" id="RU362057"/>
    </source>
</evidence>
<gene>
    <name evidence="6" type="primary">UGT85A1</name>
    <name evidence="6" type="ORF">MA16_Dca019146</name>
</gene>
<dbReference type="PANTHER" id="PTHR11926:SF774">
    <property type="entry name" value="UDP-GLYCOSYLTRANSFERASE 85A1-RELATED"/>
    <property type="match status" value="1"/>
</dbReference>
<dbReference type="InterPro" id="IPR058980">
    <property type="entry name" value="Glyco_transf_N"/>
</dbReference>
<dbReference type="CDD" id="cd03784">
    <property type="entry name" value="GT1_Gtf-like"/>
    <property type="match status" value="2"/>
</dbReference>
<dbReference type="Pfam" id="PF00201">
    <property type="entry name" value="UDPGT"/>
    <property type="match status" value="2"/>
</dbReference>
<dbReference type="Pfam" id="PF26168">
    <property type="entry name" value="Glyco_transf_N"/>
    <property type="match status" value="1"/>
</dbReference>
<dbReference type="GO" id="GO:0080043">
    <property type="term" value="F:quercetin 3-O-glucosyltransferase activity"/>
    <property type="evidence" value="ECO:0007669"/>
    <property type="project" value="TreeGrafter"/>
</dbReference>
<dbReference type="Proteomes" id="UP000233837">
    <property type="component" value="Unassembled WGS sequence"/>
</dbReference>
<dbReference type="FunFam" id="3.40.50.2000:FF:000027">
    <property type="entry name" value="Glycosyltransferase"/>
    <property type="match status" value="1"/>
</dbReference>
<dbReference type="GO" id="GO:0080044">
    <property type="term" value="F:quercetin 7-O-glucosyltransferase activity"/>
    <property type="evidence" value="ECO:0007669"/>
    <property type="project" value="TreeGrafter"/>
</dbReference>
<evidence type="ECO:0000256" key="3">
    <source>
        <dbReference type="RuleBase" id="RU003718"/>
    </source>
</evidence>
<evidence type="ECO:0000313" key="6">
    <source>
        <dbReference type="EMBL" id="PKU70889.1"/>
    </source>
</evidence>
<dbReference type="EMBL" id="KZ502909">
    <property type="protein sequence ID" value="PKU70889.1"/>
    <property type="molecule type" value="Genomic_DNA"/>
</dbReference>
<reference evidence="6 7" key="1">
    <citation type="journal article" date="2016" name="Sci. Rep.">
        <title>The Dendrobium catenatum Lindl. genome sequence provides insights into polysaccharide synthase, floral development and adaptive evolution.</title>
        <authorList>
            <person name="Zhang G.Q."/>
            <person name="Xu Q."/>
            <person name="Bian C."/>
            <person name="Tsai W.C."/>
            <person name="Yeh C.M."/>
            <person name="Liu K.W."/>
            <person name="Yoshida K."/>
            <person name="Zhang L.S."/>
            <person name="Chang S.B."/>
            <person name="Chen F."/>
            <person name="Shi Y."/>
            <person name="Su Y.Y."/>
            <person name="Zhang Y.Q."/>
            <person name="Chen L.J."/>
            <person name="Yin Y."/>
            <person name="Lin M."/>
            <person name="Huang H."/>
            <person name="Deng H."/>
            <person name="Wang Z.W."/>
            <person name="Zhu S.L."/>
            <person name="Zhao X."/>
            <person name="Deng C."/>
            <person name="Niu S.C."/>
            <person name="Huang J."/>
            <person name="Wang M."/>
            <person name="Liu G.H."/>
            <person name="Yang H.J."/>
            <person name="Xiao X.J."/>
            <person name="Hsiao Y.Y."/>
            <person name="Wu W.L."/>
            <person name="Chen Y.Y."/>
            <person name="Mitsuda N."/>
            <person name="Ohme-Takagi M."/>
            <person name="Luo Y.B."/>
            <person name="Van de Peer Y."/>
            <person name="Liu Z.J."/>
        </authorList>
    </citation>
    <scope>NUCLEOTIDE SEQUENCE [LARGE SCALE GENOMIC DNA]</scope>
    <source>
        <tissue evidence="6">The whole plant</tissue>
    </source>
</reference>
<evidence type="ECO:0000256" key="2">
    <source>
        <dbReference type="ARBA" id="ARBA00022679"/>
    </source>
</evidence>
<dbReference type="InterPro" id="IPR002213">
    <property type="entry name" value="UDP_glucos_trans"/>
</dbReference>
<reference evidence="6 7" key="2">
    <citation type="journal article" date="2017" name="Nature">
        <title>The Apostasia genome and the evolution of orchids.</title>
        <authorList>
            <person name="Zhang G.Q."/>
            <person name="Liu K.W."/>
            <person name="Li Z."/>
            <person name="Lohaus R."/>
            <person name="Hsiao Y.Y."/>
            <person name="Niu S.C."/>
            <person name="Wang J.Y."/>
            <person name="Lin Y.C."/>
            <person name="Xu Q."/>
            <person name="Chen L.J."/>
            <person name="Yoshida K."/>
            <person name="Fujiwara S."/>
            <person name="Wang Z.W."/>
            <person name="Zhang Y.Q."/>
            <person name="Mitsuda N."/>
            <person name="Wang M."/>
            <person name="Liu G.H."/>
            <person name="Pecoraro L."/>
            <person name="Huang H.X."/>
            <person name="Xiao X.J."/>
            <person name="Lin M."/>
            <person name="Wu X.Y."/>
            <person name="Wu W.L."/>
            <person name="Chen Y.Y."/>
            <person name="Chang S.B."/>
            <person name="Sakamoto S."/>
            <person name="Ohme-Takagi M."/>
            <person name="Yagi M."/>
            <person name="Zeng S.J."/>
            <person name="Shen C.Y."/>
            <person name="Yeh C.M."/>
            <person name="Luo Y.B."/>
            <person name="Tsai W.C."/>
            <person name="Van de Peer Y."/>
            <person name="Liu Z.J."/>
        </authorList>
    </citation>
    <scope>NUCLEOTIDE SEQUENCE [LARGE SCALE GENOMIC DNA]</scope>
    <source>
        <tissue evidence="6">The whole plant</tissue>
    </source>
</reference>
<keyword evidence="2 3" id="KW-0808">Transferase</keyword>
<evidence type="ECO:0000313" key="7">
    <source>
        <dbReference type="Proteomes" id="UP000233837"/>
    </source>
</evidence>
<proteinExistence type="inferred from homology"/>
<evidence type="ECO:0000256" key="1">
    <source>
        <dbReference type="ARBA" id="ARBA00009995"/>
    </source>
</evidence>
<dbReference type="Gene3D" id="3.40.50.2000">
    <property type="entry name" value="Glycogen Phosphorylase B"/>
    <property type="match status" value="3"/>
</dbReference>
<dbReference type="EC" id="2.4.1.-" evidence="4"/>
<dbReference type="AlphaFoldDB" id="A0A2I0W5E8"/>
<comment type="similarity">
    <text evidence="1 3">Belongs to the UDP-glycosyltransferase family.</text>
</comment>
<evidence type="ECO:0000259" key="5">
    <source>
        <dbReference type="Pfam" id="PF26168"/>
    </source>
</evidence>
<sequence>MTNEQLLEFAWGLANSGYHFLWVIRPDLVKGESSVLPLEFIEETKERGLMVSWCAQEEVLMHPTVSVFLTHSGWNSTIESISFGVPMICWPFFAEQQTNCEPMGSASSEKAHAVCVPFPAQGHMNPMLKVAKLLHTYGFHITFVLTEFNHRRLVLSSGQEAIRGLPDFQFRTIPDGLPFSEEDATQDAPAICDSTSKNCLPHLRHLLAELNEENNKNRPPVSCIVADGSMSFTLDAARELGIPEVLFWTTSACGYLAYNYYRHLIDRGLIPLKVDWLPGLMKDMRLKDFPTFLRTVDANDIMLNFALQETSRASQASAIILNTFEDLEQLAITTLEKILPPIYSIGPLTLLSCNKISNESPIATITTSLWKKDDFCLDWLDRHREPRSIVYVNFGSITVMSNEQLLEFAWGLANSGYHFLWVIRPDLVKGESSVLPPDFIEETKERGLMVSWCTQEEVLMHPTVGVFLTHSGWNSTIESISFGVPMICWPFFAEQQTNCKYTCVEWGLGMEIDNNVKRKDVEELIREMMTGEKKGNKIRKKAMEWKESAIKATDPDGASLVNFEKMINEVLLGNKAVH</sequence>
<name>A0A2I0W5E8_9ASPA</name>